<dbReference type="OrthoDB" id="9781189at2"/>
<dbReference type="RefSeq" id="WP_135659947.1">
    <property type="nucleotide sequence ID" value="NZ_JAJUFJ010000001.1"/>
</dbReference>
<gene>
    <name evidence="2" type="primary">yycJ</name>
    <name evidence="2" type="ORF">CAGA_17790</name>
</gene>
<proteinExistence type="predicted"/>
<dbReference type="InterPro" id="IPR001279">
    <property type="entry name" value="Metallo-B-lactamas"/>
</dbReference>
<comment type="caution">
    <text evidence="2">The sequence shown here is derived from an EMBL/GenBank/DDBJ whole genome shotgun (WGS) entry which is preliminary data.</text>
</comment>
<evidence type="ECO:0000259" key="1">
    <source>
        <dbReference type="SMART" id="SM00849"/>
    </source>
</evidence>
<dbReference type="EMBL" id="SRMQ01000008">
    <property type="protein sequence ID" value="TGJ76058.1"/>
    <property type="molecule type" value="Genomic_DNA"/>
</dbReference>
<dbReference type="PANTHER" id="PTHR47619">
    <property type="entry name" value="METALLO-HYDROLASE YYCJ-RELATED"/>
    <property type="match status" value="1"/>
</dbReference>
<dbReference type="SMART" id="SM00849">
    <property type="entry name" value="Lactamase_B"/>
    <property type="match status" value="1"/>
</dbReference>
<dbReference type="EC" id="3.-.-.-" evidence="2"/>
<dbReference type="SUPFAM" id="SSF56281">
    <property type="entry name" value="Metallo-hydrolase/oxidoreductase"/>
    <property type="match status" value="1"/>
</dbReference>
<reference evidence="2 3" key="1">
    <citation type="submission" date="2019-04" db="EMBL/GenBank/DDBJ databases">
        <authorList>
            <person name="Poehlein A."/>
            <person name="Bengelsdorf F.R."/>
            <person name="Duerre P."/>
            <person name="Daniel R."/>
        </authorList>
    </citation>
    <scope>NUCLEOTIDE SEQUENCE [LARGE SCALE GENOMIC DNA]</scope>
    <source>
        <strain evidence="2 3">BS-1</strain>
    </source>
</reference>
<accession>A0A4Z0Y7X1</accession>
<evidence type="ECO:0000313" key="3">
    <source>
        <dbReference type="Proteomes" id="UP000297714"/>
    </source>
</evidence>
<dbReference type="Gene3D" id="3.60.15.10">
    <property type="entry name" value="Ribonuclease Z/Hydroxyacylglutathione hydrolase-like"/>
    <property type="match status" value="1"/>
</dbReference>
<dbReference type="GO" id="GO:0016787">
    <property type="term" value="F:hydrolase activity"/>
    <property type="evidence" value="ECO:0007669"/>
    <property type="project" value="UniProtKB-KW"/>
</dbReference>
<dbReference type="Pfam" id="PF12706">
    <property type="entry name" value="Lactamase_B_2"/>
    <property type="match status" value="1"/>
</dbReference>
<dbReference type="Proteomes" id="UP000297714">
    <property type="component" value="Unassembled WGS sequence"/>
</dbReference>
<protein>
    <submittedName>
        <fullName evidence="2">Putative metallo-hydrolase YycJ</fullName>
        <ecNumber evidence="2">3.-.-.-</ecNumber>
    </submittedName>
</protein>
<dbReference type="InterPro" id="IPR052533">
    <property type="entry name" value="WalJ/YycJ-like"/>
</dbReference>
<feature type="domain" description="Metallo-beta-lactamase" evidence="1">
    <location>
        <begin position="12"/>
        <end position="192"/>
    </location>
</feature>
<name>A0A4Z0Y7X1_9FIRM</name>
<keyword evidence="3" id="KW-1185">Reference proteome</keyword>
<organism evidence="2 3">
    <name type="scientific">Caproiciproducens galactitolivorans</name>
    <dbReference type="NCBI Taxonomy" id="642589"/>
    <lineage>
        <taxon>Bacteria</taxon>
        <taxon>Bacillati</taxon>
        <taxon>Bacillota</taxon>
        <taxon>Clostridia</taxon>
        <taxon>Eubacteriales</taxon>
        <taxon>Acutalibacteraceae</taxon>
        <taxon>Caproiciproducens</taxon>
    </lineage>
</organism>
<keyword evidence="2" id="KW-0378">Hydrolase</keyword>
<sequence>MARLCPLFSGSSGNSYYIGSARAGILIDAGRTAKQLNTMLQCCGIAFEAVKAVFVTHEHSDHVKGLRVFASHQHLPVYASSGTLCALENMGCVNGKFPTDVIDENGMECADMFIKPFRTSHDSAESVGYRIETHDGRVVGFSTDLGVFSDSVRKELTGADFVVLESNHDVGMLKNGPYPYPLKRRILSDTGHLSNQACADELCGLAQAGTTRFLLAHLSSENNTPELAYQTSLCSLSLAGLKEGVDYQLFVAPRENTAGNVLLF</sequence>
<evidence type="ECO:0000313" key="2">
    <source>
        <dbReference type="EMBL" id="TGJ76058.1"/>
    </source>
</evidence>
<dbReference type="PANTHER" id="PTHR47619:SF1">
    <property type="entry name" value="EXODEOXYRIBONUCLEASE WALJ"/>
    <property type="match status" value="1"/>
</dbReference>
<dbReference type="AlphaFoldDB" id="A0A4Z0Y7X1"/>
<dbReference type="InterPro" id="IPR036866">
    <property type="entry name" value="RibonucZ/Hydroxyglut_hydro"/>
</dbReference>